<evidence type="ECO:0000313" key="3">
    <source>
        <dbReference type="Proteomes" id="UP000033682"/>
    </source>
</evidence>
<dbReference type="EMBL" id="JXLG01000010">
    <property type="protein sequence ID" value="KJY60033.1"/>
    <property type="molecule type" value="Genomic_DNA"/>
</dbReference>
<dbReference type="STRING" id="303541.JF72_13430"/>
<dbReference type="Proteomes" id="UP000033682">
    <property type="component" value="Unassembled WGS sequence"/>
</dbReference>
<sequence>MKVIKKVILVAVMSSLTLATLISLPSFTNNIVAATVSNNQLKLAHGAYVYNKYGQRLTTYRGSSAKTRLSKGITVSFVGSVEPIERDSKRFFLMDSDNYNQSWLPYKEIKGSCYYNIGAGGYIKAVNVSQIAGKSLYTSEATVKIKYYKDRKPYSIGTGKDKTIIKNNKTFKVDRITAVSDDPEDITSYRISGTTDAFLSVRAVKEKVRQKLKIYTAYTHVKFLQPAKTYNIQGALRTISRDHSTFLKDDIYPVENLIYLWVPSENKAELFYLLKYSWESFDAQSFANYLSPSYGDGLVYVKASDTTYFTGPYLKPRNTPEQAKAMSKTATSIDKQKLQKLIDQEKITNEYANKNPYRLCVYHYKYTLRLAKDTINSAVASSTEINEVSDLLSAAQTAVINSTDETDDRDSMLRRTLPYIHKLPYYIKNRN</sequence>
<gene>
    <name evidence="2" type="ORF">JF72_13430</name>
</gene>
<comment type="caution">
    <text evidence="2">The sequence shown here is derived from an EMBL/GenBank/DDBJ whole genome shotgun (WGS) entry which is preliminary data.</text>
</comment>
<organism evidence="2 3">
    <name type="scientific">Lactobacillus apis</name>
    <dbReference type="NCBI Taxonomy" id="303541"/>
    <lineage>
        <taxon>Bacteria</taxon>
        <taxon>Bacillati</taxon>
        <taxon>Bacillota</taxon>
        <taxon>Bacilli</taxon>
        <taxon>Lactobacillales</taxon>
        <taxon>Lactobacillaceae</taxon>
        <taxon>Lactobacillus</taxon>
    </lineage>
</organism>
<dbReference type="AlphaFoldDB" id="A0A0F4LP12"/>
<evidence type="ECO:0000256" key="1">
    <source>
        <dbReference type="SAM" id="SignalP"/>
    </source>
</evidence>
<accession>A0A0F4LP12</accession>
<protein>
    <recommendedName>
        <fullName evidence="4">Surface layer protein A domain-containing protein</fullName>
    </recommendedName>
</protein>
<evidence type="ECO:0008006" key="4">
    <source>
        <dbReference type="Google" id="ProtNLM"/>
    </source>
</evidence>
<proteinExistence type="predicted"/>
<keyword evidence="3" id="KW-1185">Reference proteome</keyword>
<name>A0A0F4LP12_9LACO</name>
<dbReference type="HOGENOM" id="CLU_027060_0_0_9"/>
<dbReference type="PATRIC" id="fig|303541.3.peg.1514"/>
<keyword evidence="1" id="KW-0732">Signal</keyword>
<evidence type="ECO:0000313" key="2">
    <source>
        <dbReference type="EMBL" id="KJY60033.1"/>
    </source>
</evidence>
<feature type="signal peptide" evidence="1">
    <location>
        <begin position="1"/>
        <end position="19"/>
    </location>
</feature>
<dbReference type="RefSeq" id="WP_052726805.1">
    <property type="nucleotide sequence ID" value="NZ_KQ034000.1"/>
</dbReference>
<reference evidence="2 3" key="1">
    <citation type="submission" date="2015-01" db="EMBL/GenBank/DDBJ databases">
        <title>Comparative genomics of the lactic acid bacteria isolated from the honey bee gut.</title>
        <authorList>
            <person name="Ellegaard K.M."/>
            <person name="Tamarit D."/>
            <person name="Javelind E."/>
            <person name="Olofsson T."/>
            <person name="Andersson S.G."/>
            <person name="Vasquez A."/>
        </authorList>
    </citation>
    <scope>NUCLEOTIDE SEQUENCE [LARGE SCALE GENOMIC DNA]</scope>
    <source>
        <strain evidence="2 3">Hma11</strain>
    </source>
</reference>
<feature type="chain" id="PRO_5038573231" description="Surface layer protein A domain-containing protein" evidence="1">
    <location>
        <begin position="20"/>
        <end position="431"/>
    </location>
</feature>